<evidence type="ECO:0000313" key="16">
    <source>
        <dbReference type="Ensembl" id="ENSOMYP00000123515.1"/>
    </source>
</evidence>
<dbReference type="PROSITE" id="PS50092">
    <property type="entry name" value="TSP1"/>
    <property type="match status" value="1"/>
</dbReference>
<protein>
    <recommendedName>
        <fullName evidence="10">CCN family member 3</fullName>
    </recommendedName>
    <alternativeName>
        <fullName evidence="11">Cellular communication network factor 3</fullName>
    </alternativeName>
</protein>
<dbReference type="PROSITE" id="PS01225">
    <property type="entry name" value="CTCK_2"/>
    <property type="match status" value="1"/>
</dbReference>
<dbReference type="Gene3D" id="2.10.70.10">
    <property type="entry name" value="Complement Module, domain 1"/>
    <property type="match status" value="1"/>
</dbReference>
<dbReference type="Proteomes" id="UP000694395">
    <property type="component" value="Chromosome 2"/>
</dbReference>
<dbReference type="GO" id="GO:0045597">
    <property type="term" value="P:positive regulation of cell differentiation"/>
    <property type="evidence" value="ECO:0007669"/>
    <property type="project" value="TreeGrafter"/>
</dbReference>
<evidence type="ECO:0000256" key="10">
    <source>
        <dbReference type="ARBA" id="ARBA00039944"/>
    </source>
</evidence>
<evidence type="ECO:0000256" key="7">
    <source>
        <dbReference type="ARBA" id="ARBA00022949"/>
    </source>
</evidence>
<reference evidence="16" key="3">
    <citation type="submission" date="2025-09" db="UniProtKB">
        <authorList>
            <consortium name="Ensembl"/>
        </authorList>
    </citation>
    <scope>IDENTIFICATION</scope>
</reference>
<reference evidence="16" key="2">
    <citation type="submission" date="2025-08" db="UniProtKB">
        <authorList>
            <consortium name="Ensembl"/>
        </authorList>
    </citation>
    <scope>IDENTIFICATION</scope>
</reference>
<sequence>MSKLAERTLFVFYISTQICSQILAQVCQTRCLCPQEPPLCAPGVQLILDDCACCLVCARQKGEACSEISPCDTHRGLNCDYTADVHQRTGVCVAHEGDICLLDGSVYQNGETFFPSCKYQCTCRDGQIACVPRCNLDVMLPGPDCPLPRKVAVPGECCEKWVCEPQPEASALGSFAMAAYRQEETVGFDSWDPSTNCIEQTTEWGACSRTCGMSISTRVTNKNPRCEMVKQTRLCIVRPCDKQQQDAPKRGSKCLRMRKAVKPVRFSYKNCTSVLTYKPRYCGVCTDGRCCTPHSTETAQMFADSCPLPGSPVNPVLAHTTVMSTARSKRLFFIMYCRFQQPVSLRSWTSKPRPTKPRPTYTSDLGQIHVSKLSR</sequence>
<dbReference type="PANTHER" id="PTHR11348:SF8">
    <property type="entry name" value="CCN FAMILY MEMBER 3"/>
    <property type="match status" value="1"/>
</dbReference>
<dbReference type="AlphaFoldDB" id="A0A8K9WUK5"/>
<dbReference type="SMART" id="SM00209">
    <property type="entry name" value="TSP1"/>
    <property type="match status" value="1"/>
</dbReference>
<dbReference type="PROSITE" id="PS50184">
    <property type="entry name" value="VWFC_2"/>
    <property type="match status" value="1"/>
</dbReference>
<dbReference type="InterPro" id="IPR000867">
    <property type="entry name" value="IGFBP-like"/>
</dbReference>
<dbReference type="Pfam" id="PF00093">
    <property type="entry name" value="VWC"/>
    <property type="match status" value="1"/>
</dbReference>
<dbReference type="Pfam" id="PF19035">
    <property type="entry name" value="TSP1_CCN"/>
    <property type="match status" value="1"/>
</dbReference>
<dbReference type="Pfam" id="PF00219">
    <property type="entry name" value="IGFBP"/>
    <property type="match status" value="1"/>
</dbReference>
<keyword evidence="9" id="KW-1015">Disulfide bond</keyword>
<accession>A0A8K9WUK5</accession>
<evidence type="ECO:0000259" key="14">
    <source>
        <dbReference type="PROSITE" id="PS50184"/>
    </source>
</evidence>
<dbReference type="SUPFAM" id="SSF57603">
    <property type="entry name" value="FnI-like domain"/>
    <property type="match status" value="1"/>
</dbReference>
<organism evidence="16 17">
    <name type="scientific">Oncorhynchus mykiss</name>
    <name type="common">Rainbow trout</name>
    <name type="synonym">Salmo gairdneri</name>
    <dbReference type="NCBI Taxonomy" id="8022"/>
    <lineage>
        <taxon>Eukaryota</taxon>
        <taxon>Metazoa</taxon>
        <taxon>Chordata</taxon>
        <taxon>Craniata</taxon>
        <taxon>Vertebrata</taxon>
        <taxon>Euteleostomi</taxon>
        <taxon>Actinopterygii</taxon>
        <taxon>Neopterygii</taxon>
        <taxon>Teleostei</taxon>
        <taxon>Protacanthopterygii</taxon>
        <taxon>Salmoniformes</taxon>
        <taxon>Salmonidae</taxon>
        <taxon>Salmoninae</taxon>
        <taxon>Oncorhynchus</taxon>
    </lineage>
</organism>
<name>A0A8K9WUK5_ONCMY</name>
<dbReference type="GO" id="GO:0005178">
    <property type="term" value="F:integrin binding"/>
    <property type="evidence" value="ECO:0007669"/>
    <property type="project" value="TreeGrafter"/>
</dbReference>
<keyword evidence="5" id="KW-0732">Signal</keyword>
<comment type="similarity">
    <text evidence="3">Belongs to the CCN family.</text>
</comment>
<dbReference type="InterPro" id="IPR050941">
    <property type="entry name" value="CCN"/>
</dbReference>
<evidence type="ECO:0000256" key="1">
    <source>
        <dbReference type="ARBA" id="ARBA00004496"/>
    </source>
</evidence>
<dbReference type="PROSITE" id="PS51323">
    <property type="entry name" value="IGFBP_N_2"/>
    <property type="match status" value="1"/>
</dbReference>
<dbReference type="Ensembl" id="ENSOMYT00000128716.1">
    <property type="protein sequence ID" value="ENSOMYP00000123515.1"/>
    <property type="gene ID" value="ENSOMYG00000076466.1"/>
</dbReference>
<feature type="domain" description="IGFBP N-terminal" evidence="15">
    <location>
        <begin position="15"/>
        <end position="95"/>
    </location>
</feature>
<evidence type="ECO:0000256" key="3">
    <source>
        <dbReference type="ARBA" id="ARBA00008125"/>
    </source>
</evidence>
<dbReference type="GO" id="GO:0031012">
    <property type="term" value="C:extracellular matrix"/>
    <property type="evidence" value="ECO:0007669"/>
    <property type="project" value="TreeGrafter"/>
</dbReference>
<evidence type="ECO:0000259" key="13">
    <source>
        <dbReference type="PROSITE" id="PS01225"/>
    </source>
</evidence>
<evidence type="ECO:0000313" key="17">
    <source>
        <dbReference type="Proteomes" id="UP000694395"/>
    </source>
</evidence>
<evidence type="ECO:0000256" key="12">
    <source>
        <dbReference type="PROSITE-ProRule" id="PRU00039"/>
    </source>
</evidence>
<evidence type="ECO:0000256" key="2">
    <source>
        <dbReference type="ARBA" id="ARBA00004610"/>
    </source>
</evidence>
<keyword evidence="8" id="KW-0339">Growth factor</keyword>
<dbReference type="GO" id="GO:0002062">
    <property type="term" value="P:chondrocyte differentiation"/>
    <property type="evidence" value="ECO:0007669"/>
    <property type="project" value="TreeGrafter"/>
</dbReference>
<dbReference type="SMART" id="SM00214">
    <property type="entry name" value="VWC"/>
    <property type="match status" value="1"/>
</dbReference>
<evidence type="ECO:0000256" key="8">
    <source>
        <dbReference type="ARBA" id="ARBA00023030"/>
    </source>
</evidence>
<comment type="caution">
    <text evidence="12">Lacks conserved residue(s) required for the propagation of feature annotation.</text>
</comment>
<keyword evidence="7" id="KW-0965">Cell junction</keyword>
<dbReference type="GO" id="GO:0007155">
    <property type="term" value="P:cell adhesion"/>
    <property type="evidence" value="ECO:0007669"/>
    <property type="project" value="TreeGrafter"/>
</dbReference>
<dbReference type="InterPro" id="IPR000884">
    <property type="entry name" value="TSP1_rpt"/>
</dbReference>
<dbReference type="GO" id="GO:0008083">
    <property type="term" value="F:growth factor activity"/>
    <property type="evidence" value="ECO:0007669"/>
    <property type="project" value="UniProtKB-KW"/>
</dbReference>
<evidence type="ECO:0000256" key="11">
    <source>
        <dbReference type="ARBA" id="ARBA00042352"/>
    </source>
</evidence>
<evidence type="ECO:0000256" key="4">
    <source>
        <dbReference type="ARBA" id="ARBA00022490"/>
    </source>
</evidence>
<dbReference type="InterPro" id="IPR043973">
    <property type="entry name" value="TSP1_CCN"/>
</dbReference>
<dbReference type="PANTHER" id="PTHR11348">
    <property type="entry name" value="CONNECTIVE TISSUE GROWTH FACTOR-RELATED"/>
    <property type="match status" value="1"/>
</dbReference>
<dbReference type="GO" id="GO:0005737">
    <property type="term" value="C:cytoplasm"/>
    <property type="evidence" value="ECO:0007669"/>
    <property type="project" value="UniProtKB-SubCell"/>
</dbReference>
<dbReference type="GeneTree" id="ENSGT00940000159963"/>
<feature type="domain" description="CTCK" evidence="13">
    <location>
        <begin position="254"/>
        <end position="301"/>
    </location>
</feature>
<keyword evidence="6" id="KW-0303">Gap junction</keyword>
<evidence type="ECO:0000259" key="15">
    <source>
        <dbReference type="PROSITE" id="PS51323"/>
    </source>
</evidence>
<comment type="subcellular location">
    <subcellularLocation>
        <location evidence="2">Cell junction</location>
        <location evidence="2">Gap junction</location>
    </subcellularLocation>
    <subcellularLocation>
        <location evidence="1">Cytoplasm</location>
    </subcellularLocation>
</comment>
<reference evidence="16" key="1">
    <citation type="submission" date="2020-07" db="EMBL/GenBank/DDBJ databases">
        <title>A long reads based de novo assembly of the rainbow trout Arlee double haploid line genome.</title>
        <authorList>
            <person name="Gao G."/>
            <person name="Palti Y."/>
        </authorList>
    </citation>
    <scope>NUCLEOTIDE SEQUENCE [LARGE SCALE GENOMIC DNA]</scope>
</reference>
<dbReference type="InterPro" id="IPR001007">
    <property type="entry name" value="VWF_dom"/>
</dbReference>
<dbReference type="GO" id="GO:0005615">
    <property type="term" value="C:extracellular space"/>
    <property type="evidence" value="ECO:0007669"/>
    <property type="project" value="TreeGrafter"/>
</dbReference>
<dbReference type="SMART" id="SM00121">
    <property type="entry name" value="IB"/>
    <property type="match status" value="1"/>
</dbReference>
<evidence type="ECO:0000256" key="9">
    <source>
        <dbReference type="ARBA" id="ARBA00023157"/>
    </source>
</evidence>
<feature type="domain" description="VWFC" evidence="14">
    <location>
        <begin position="98"/>
        <end position="164"/>
    </location>
</feature>
<dbReference type="GO" id="GO:0008201">
    <property type="term" value="F:heparin binding"/>
    <property type="evidence" value="ECO:0007669"/>
    <property type="project" value="TreeGrafter"/>
</dbReference>
<dbReference type="SMART" id="SM00041">
    <property type="entry name" value="CT"/>
    <property type="match status" value="1"/>
</dbReference>
<evidence type="ECO:0000256" key="6">
    <source>
        <dbReference type="ARBA" id="ARBA00022868"/>
    </source>
</evidence>
<dbReference type="InterPro" id="IPR009030">
    <property type="entry name" value="Growth_fac_rcpt_cys_sf"/>
</dbReference>
<keyword evidence="17" id="KW-1185">Reference proteome</keyword>
<dbReference type="GO" id="GO:0005921">
    <property type="term" value="C:gap junction"/>
    <property type="evidence" value="ECO:0007669"/>
    <property type="project" value="UniProtKB-SubCell"/>
</dbReference>
<keyword evidence="4" id="KW-0963">Cytoplasm</keyword>
<evidence type="ECO:0000256" key="5">
    <source>
        <dbReference type="ARBA" id="ARBA00022729"/>
    </source>
</evidence>
<dbReference type="PROSITE" id="PS01208">
    <property type="entry name" value="VWFC_1"/>
    <property type="match status" value="1"/>
</dbReference>
<dbReference type="SUPFAM" id="SSF57184">
    <property type="entry name" value="Growth factor receptor domain"/>
    <property type="match status" value="1"/>
</dbReference>
<proteinExistence type="inferred from homology"/>
<dbReference type="InterPro" id="IPR006207">
    <property type="entry name" value="Cys_knot_C"/>
</dbReference>